<gene>
    <name evidence="1" type="ORF">CDV56_107388</name>
</gene>
<protein>
    <recommendedName>
        <fullName evidence="3">Restriction endonuclease domain-containing protein</fullName>
    </recommendedName>
</protein>
<sequence length="296" mass="33693">MGVSSPQWSQRRGLRSDKEQREVVWPEFIHHSATEFRTPQHMYTNIRKEILQTNSSAEIAYYSVPPDWGTLIVDSIENHEDTERSNASINYNSVTGTLLIRIMPTRVHECHTNWMRQVEREWRRQNLVTDGQLNNLTVFTNAVQEHFAAPYTNSRKSPDFCMTPDNQYQPSFVIEIGWSESQGRLVQDMQLWMTGGRPHVKIVLILEFAKRARTNQVTGKAELYVRDAAGNPFCHKEAVIFPANVTGISLWINAGDLFGHVLPQGLAANTALPLSIDPLREEARKALVHMGMVPAT</sequence>
<evidence type="ECO:0008006" key="3">
    <source>
        <dbReference type="Google" id="ProtNLM"/>
    </source>
</evidence>
<dbReference type="GeneID" id="38129362"/>
<evidence type="ECO:0000313" key="1">
    <source>
        <dbReference type="EMBL" id="RHZ65828.1"/>
    </source>
</evidence>
<comment type="caution">
    <text evidence="1">The sequence shown here is derived from an EMBL/GenBank/DDBJ whole genome shotgun (WGS) entry which is preliminary data.</text>
</comment>
<dbReference type="VEuPathDB" id="FungiDB:CDV56_107388"/>
<keyword evidence="2" id="KW-1185">Reference proteome</keyword>
<dbReference type="Proteomes" id="UP000215305">
    <property type="component" value="Unassembled WGS sequence"/>
</dbReference>
<name>A0A397HV11_ASPTH</name>
<accession>A0A397HV11</accession>
<dbReference type="OrthoDB" id="76567at2759"/>
<proteinExistence type="predicted"/>
<organism evidence="1 2">
    <name type="scientific">Aspergillus thermomutatus</name>
    <name type="common">Neosartorya pseudofischeri</name>
    <dbReference type="NCBI Taxonomy" id="41047"/>
    <lineage>
        <taxon>Eukaryota</taxon>
        <taxon>Fungi</taxon>
        <taxon>Dikarya</taxon>
        <taxon>Ascomycota</taxon>
        <taxon>Pezizomycotina</taxon>
        <taxon>Eurotiomycetes</taxon>
        <taxon>Eurotiomycetidae</taxon>
        <taxon>Eurotiales</taxon>
        <taxon>Aspergillaceae</taxon>
        <taxon>Aspergillus</taxon>
        <taxon>Aspergillus subgen. Fumigati</taxon>
    </lineage>
</organism>
<evidence type="ECO:0000313" key="2">
    <source>
        <dbReference type="Proteomes" id="UP000215305"/>
    </source>
</evidence>
<reference evidence="1" key="1">
    <citation type="submission" date="2018-08" db="EMBL/GenBank/DDBJ databases">
        <title>Draft genome sequence of azole-resistant Aspergillus thermomutatus (Neosartorya pseudofischeri) strain HMR AF 39, isolated from a human nasal aspirate.</title>
        <authorList>
            <person name="Parent-Michaud M."/>
            <person name="Dufresne P.J."/>
            <person name="Fournier E."/>
            <person name="Martineau C."/>
            <person name="Moreira S."/>
            <person name="Perkins V."/>
            <person name="De Repentigny L."/>
            <person name="Dufresne S.F."/>
        </authorList>
    </citation>
    <scope>NUCLEOTIDE SEQUENCE [LARGE SCALE GENOMIC DNA]</scope>
    <source>
        <strain evidence="1">HMR AF 39</strain>
    </source>
</reference>
<dbReference type="EMBL" id="NKHU02000015">
    <property type="protein sequence ID" value="RHZ65828.1"/>
    <property type="molecule type" value="Genomic_DNA"/>
</dbReference>
<dbReference type="RefSeq" id="XP_026618000.1">
    <property type="nucleotide sequence ID" value="XM_026761007.1"/>
</dbReference>
<dbReference type="AlphaFoldDB" id="A0A397HV11"/>